<dbReference type="Proteomes" id="UP000519004">
    <property type="component" value="Unassembled WGS sequence"/>
</dbReference>
<accession>A0A7W7XYD4</accession>
<comment type="caution">
    <text evidence="2">The sequence shown here is derived from an EMBL/GenBank/DDBJ whole genome shotgun (WGS) entry which is preliminary data.</text>
</comment>
<dbReference type="Gene3D" id="3.40.50.150">
    <property type="entry name" value="Vaccinia Virus protein VP39"/>
    <property type="match status" value="1"/>
</dbReference>
<gene>
    <name evidence="2" type="ORF">HNQ58_000248</name>
</gene>
<dbReference type="AlphaFoldDB" id="A0A7W7XYD4"/>
<keyword evidence="2" id="KW-0489">Methyltransferase</keyword>
<feature type="domain" description="Methyltransferase" evidence="1">
    <location>
        <begin position="51"/>
        <end position="151"/>
    </location>
</feature>
<evidence type="ECO:0000313" key="3">
    <source>
        <dbReference type="Proteomes" id="UP000519004"/>
    </source>
</evidence>
<protein>
    <submittedName>
        <fullName evidence="2">Phospholipid N-methyltransferase</fullName>
    </submittedName>
</protein>
<dbReference type="EMBL" id="JACHHX010000001">
    <property type="protein sequence ID" value="MBB5014377.1"/>
    <property type="molecule type" value="Genomic_DNA"/>
</dbReference>
<name>A0A7W7XYD4_9GAMM</name>
<dbReference type="CDD" id="cd02440">
    <property type="entry name" value="AdoMet_MTases"/>
    <property type="match status" value="1"/>
</dbReference>
<evidence type="ECO:0000313" key="2">
    <source>
        <dbReference type="EMBL" id="MBB5014377.1"/>
    </source>
</evidence>
<proteinExistence type="predicted"/>
<reference evidence="2 3" key="1">
    <citation type="submission" date="2020-08" db="EMBL/GenBank/DDBJ databases">
        <title>Genomic Encyclopedia of Type Strains, Phase IV (KMG-IV): sequencing the most valuable type-strain genomes for metagenomic binning, comparative biology and taxonomic classification.</title>
        <authorList>
            <person name="Goeker M."/>
        </authorList>
    </citation>
    <scope>NUCLEOTIDE SEQUENCE [LARGE SCALE GENOMIC DNA]</scope>
    <source>
        <strain evidence="2 3">DSM 25897</strain>
    </source>
</reference>
<evidence type="ECO:0000259" key="1">
    <source>
        <dbReference type="Pfam" id="PF13649"/>
    </source>
</evidence>
<organism evidence="2 3">
    <name type="scientific">Rehaibacterium terrae</name>
    <dbReference type="NCBI Taxonomy" id="1341696"/>
    <lineage>
        <taxon>Bacteria</taxon>
        <taxon>Pseudomonadati</taxon>
        <taxon>Pseudomonadota</taxon>
        <taxon>Gammaproteobacteria</taxon>
        <taxon>Lysobacterales</taxon>
        <taxon>Lysobacteraceae</taxon>
        <taxon>Rehaibacterium</taxon>
    </lineage>
</organism>
<dbReference type="RefSeq" id="WP_183946965.1">
    <property type="nucleotide sequence ID" value="NZ_JACHHX010000001.1"/>
</dbReference>
<dbReference type="InterPro" id="IPR029063">
    <property type="entry name" value="SAM-dependent_MTases_sf"/>
</dbReference>
<dbReference type="SUPFAM" id="SSF53335">
    <property type="entry name" value="S-adenosyl-L-methionine-dependent methyltransferases"/>
    <property type="match status" value="1"/>
</dbReference>
<keyword evidence="3" id="KW-1185">Reference proteome</keyword>
<dbReference type="Pfam" id="PF13649">
    <property type="entry name" value="Methyltransf_25"/>
    <property type="match status" value="1"/>
</dbReference>
<dbReference type="GO" id="GO:0008168">
    <property type="term" value="F:methyltransferase activity"/>
    <property type="evidence" value="ECO:0007669"/>
    <property type="project" value="UniProtKB-KW"/>
</dbReference>
<sequence length="204" mass="22470">MRRWLESLGRGLLFAANFLKHPLTVGTFVESSPALVKRLLDGVDWQGCRSVVELGPGTGAVTRELLARLPPEARLLAVETNADFVAALRRTIRDPRLTVVHGSAADLRAHLRAHGLGRVDAAISGIPFSTMPETLRGAVLDAVRDALSPDGRLLVYQHSNRVLPLLRDRFAHVLGETEWRNLLPMRLFRCEQPIHEEVEAGSPG</sequence>
<dbReference type="InterPro" id="IPR041698">
    <property type="entry name" value="Methyltransf_25"/>
</dbReference>
<dbReference type="GO" id="GO:0032259">
    <property type="term" value="P:methylation"/>
    <property type="evidence" value="ECO:0007669"/>
    <property type="project" value="UniProtKB-KW"/>
</dbReference>
<keyword evidence="2" id="KW-0808">Transferase</keyword>